<feature type="domain" description="DHHA1" evidence="2">
    <location>
        <begin position="229"/>
        <end position="309"/>
    </location>
</feature>
<comment type="caution">
    <text evidence="3">The sequence shown here is derived from an EMBL/GenBank/DDBJ whole genome shotgun (WGS) entry which is preliminary data.</text>
</comment>
<feature type="domain" description="DDH" evidence="1">
    <location>
        <begin position="17"/>
        <end position="155"/>
    </location>
</feature>
<dbReference type="InterPro" id="IPR003156">
    <property type="entry name" value="DHHA1_dom"/>
</dbReference>
<dbReference type="Proteomes" id="UP001597191">
    <property type="component" value="Unassembled WGS sequence"/>
</dbReference>
<dbReference type="EC" id="3.1.3.7" evidence="3"/>
<dbReference type="Pfam" id="PF01368">
    <property type="entry name" value="DHH"/>
    <property type="match status" value="1"/>
</dbReference>
<evidence type="ECO:0000313" key="4">
    <source>
        <dbReference type="Proteomes" id="UP001597191"/>
    </source>
</evidence>
<dbReference type="PANTHER" id="PTHR47618:SF1">
    <property type="entry name" value="BIFUNCTIONAL OLIGORIBONUCLEASE AND PAP PHOSPHATASE NRNA"/>
    <property type="match status" value="1"/>
</dbReference>
<dbReference type="InterPro" id="IPR001667">
    <property type="entry name" value="DDH_dom"/>
</dbReference>
<proteinExistence type="predicted"/>
<evidence type="ECO:0000259" key="1">
    <source>
        <dbReference type="Pfam" id="PF01368"/>
    </source>
</evidence>
<keyword evidence="3" id="KW-0378">Hydrolase</keyword>
<dbReference type="Gene3D" id="3.10.310.30">
    <property type="match status" value="1"/>
</dbReference>
<dbReference type="GO" id="GO:0008441">
    <property type="term" value="F:3'(2'),5'-bisphosphate nucleotidase activity"/>
    <property type="evidence" value="ECO:0007669"/>
    <property type="project" value="UniProtKB-EC"/>
</dbReference>
<dbReference type="InterPro" id="IPR038763">
    <property type="entry name" value="DHH_sf"/>
</dbReference>
<dbReference type="RefSeq" id="WP_125651017.1">
    <property type="nucleotide sequence ID" value="NZ_JBHTOH010000027.1"/>
</dbReference>
<dbReference type="SUPFAM" id="SSF64182">
    <property type="entry name" value="DHH phosphoesterases"/>
    <property type="match status" value="1"/>
</dbReference>
<protein>
    <submittedName>
        <fullName evidence="3">Bifunctional oligoribonuclease/PAP phosphatase NrnA</fullName>
        <ecNumber evidence="3">3.1.3.7</ecNumber>
    </submittedName>
</protein>
<dbReference type="Gene3D" id="3.90.1640.10">
    <property type="entry name" value="inorganic pyrophosphatase (n-terminal core)"/>
    <property type="match status" value="1"/>
</dbReference>
<evidence type="ECO:0000259" key="2">
    <source>
        <dbReference type="Pfam" id="PF02272"/>
    </source>
</evidence>
<gene>
    <name evidence="3" type="ORF">ACFQ4R_04520</name>
</gene>
<organism evidence="3 4">
    <name type="scientific">Lapidilactobacillus gannanensis</name>
    <dbReference type="NCBI Taxonomy" id="2486002"/>
    <lineage>
        <taxon>Bacteria</taxon>
        <taxon>Bacillati</taxon>
        <taxon>Bacillota</taxon>
        <taxon>Bacilli</taxon>
        <taxon>Lactobacillales</taxon>
        <taxon>Lactobacillaceae</taxon>
        <taxon>Lapidilactobacillus</taxon>
    </lineage>
</organism>
<sequence>MEATFKQIVAKIEAYDKIIIHRHQNPDPDALGSQGGLGEAIKHSFPNKQVRLVGGDVGDLDWLTPPEEVPDDFYQGALVIVTDTADTPRVSDARFDQGDFLIKIDHHPNDDAYGDYYYVDTAASSCSEIIVDLINHSANELSLDAEAARVLYAGIIGDTGRFLYPATSTHTFEVAAQLVSYDFDHSNVSQTLNEISLNQARLQAVVFARLDFDGHGAAHLVISQELLQQLKVRDDQVNSVVSTPGRLREVLLWSLYVEKPDGTYRVHFRSKGPVINEIAKAHHGGGHPLASGASATDLTEVKQIIAEMIAAGQAFEDGQA</sequence>
<dbReference type="Pfam" id="PF02272">
    <property type="entry name" value="DHHA1"/>
    <property type="match status" value="1"/>
</dbReference>
<name>A0ABW4BLX1_9LACO</name>
<dbReference type="EMBL" id="JBHTOH010000027">
    <property type="protein sequence ID" value="MFD1410878.1"/>
    <property type="molecule type" value="Genomic_DNA"/>
</dbReference>
<accession>A0ABW4BLX1</accession>
<keyword evidence="4" id="KW-1185">Reference proteome</keyword>
<dbReference type="PANTHER" id="PTHR47618">
    <property type="entry name" value="BIFUNCTIONAL OLIGORIBONUCLEASE AND PAP PHOSPHATASE NRNA"/>
    <property type="match status" value="1"/>
</dbReference>
<dbReference type="InterPro" id="IPR051319">
    <property type="entry name" value="Oligoribo/pAp-PDE_c-di-AMP_PDE"/>
</dbReference>
<reference evidence="4" key="1">
    <citation type="journal article" date="2019" name="Int. J. Syst. Evol. Microbiol.">
        <title>The Global Catalogue of Microorganisms (GCM) 10K type strain sequencing project: providing services to taxonomists for standard genome sequencing and annotation.</title>
        <authorList>
            <consortium name="The Broad Institute Genomics Platform"/>
            <consortium name="The Broad Institute Genome Sequencing Center for Infectious Disease"/>
            <person name="Wu L."/>
            <person name="Ma J."/>
        </authorList>
    </citation>
    <scope>NUCLEOTIDE SEQUENCE [LARGE SCALE GENOMIC DNA]</scope>
    <source>
        <strain evidence="4">CCM 8937</strain>
    </source>
</reference>
<evidence type="ECO:0000313" key="3">
    <source>
        <dbReference type="EMBL" id="MFD1410878.1"/>
    </source>
</evidence>